<accession>A0A3L7ATX1</accession>
<dbReference type="AlphaFoldDB" id="A0A3L7ATX1"/>
<reference evidence="1 2" key="1">
    <citation type="submission" date="2018-10" db="EMBL/GenBank/DDBJ databases">
        <authorList>
            <person name="Li J."/>
        </authorList>
    </citation>
    <scope>NUCLEOTIDE SEQUENCE [LARGE SCALE GENOMIC DNA]</scope>
    <source>
        <strain evidence="1 2">JCM 11654</strain>
    </source>
</reference>
<gene>
    <name evidence="1" type="ORF">D9V34_07090</name>
</gene>
<organism evidence="1 2">
    <name type="scientific">Mycetocola lacteus</name>
    <dbReference type="NCBI Taxonomy" id="76637"/>
    <lineage>
        <taxon>Bacteria</taxon>
        <taxon>Bacillati</taxon>
        <taxon>Actinomycetota</taxon>
        <taxon>Actinomycetes</taxon>
        <taxon>Micrococcales</taxon>
        <taxon>Microbacteriaceae</taxon>
        <taxon>Mycetocola</taxon>
    </lineage>
</organism>
<dbReference type="EMBL" id="RCUY01000005">
    <property type="protein sequence ID" value="RLP83001.1"/>
    <property type="molecule type" value="Genomic_DNA"/>
</dbReference>
<proteinExistence type="predicted"/>
<comment type="caution">
    <text evidence="1">The sequence shown here is derived from an EMBL/GenBank/DDBJ whole genome shotgun (WGS) entry which is preliminary data.</text>
</comment>
<keyword evidence="2" id="KW-1185">Reference proteome</keyword>
<name>A0A3L7ATX1_9MICO</name>
<evidence type="ECO:0000313" key="1">
    <source>
        <dbReference type="EMBL" id="RLP83001.1"/>
    </source>
</evidence>
<protein>
    <submittedName>
        <fullName evidence="1">Uncharacterized protein</fullName>
    </submittedName>
</protein>
<dbReference type="Proteomes" id="UP000269438">
    <property type="component" value="Unassembled WGS sequence"/>
</dbReference>
<sequence length="215" mass="23665">MAVSSRDPGTGQPIILDTSAVTLGADFKAVSDFAAKGATRLLGPRDGIEGRTQWAYHREGLQWYDTTERRLYESRSGAWRPYFAHEEFTTQVGGLVDNRVSDVGVFTRDAARSTASVGTFFRNGEIRIVADGLYAINYYAVFSRPMGGRSLLMLRIADVELGRTMGILSESAWSVNVPNARLRAGEIVRVDIYKNNGDSNTTLNGKFSITRIGDL</sequence>
<dbReference type="RefSeq" id="WP_121688139.1">
    <property type="nucleotide sequence ID" value="NZ_RCUY01000005.1"/>
</dbReference>
<dbReference type="OrthoDB" id="9977059at2"/>
<evidence type="ECO:0000313" key="2">
    <source>
        <dbReference type="Proteomes" id="UP000269438"/>
    </source>
</evidence>